<dbReference type="OrthoDB" id="1001986at2759"/>
<dbReference type="InterPro" id="IPR043128">
    <property type="entry name" value="Rev_trsase/Diguanyl_cyclase"/>
</dbReference>
<feature type="compositionally biased region" description="Low complexity" evidence="11">
    <location>
        <begin position="13"/>
        <end position="22"/>
    </location>
</feature>
<dbReference type="PANTHER" id="PTHR37984">
    <property type="entry name" value="PROTEIN CBG26694"/>
    <property type="match status" value="1"/>
</dbReference>
<reference evidence="15 16" key="1">
    <citation type="submission" date="2019-08" db="EMBL/GenBank/DDBJ databases">
        <title>Draft genome sequences of two oriental melons (Cucumis melo L. var makuwa).</title>
        <authorList>
            <person name="Kwon S.-Y."/>
        </authorList>
    </citation>
    <scope>NUCLEOTIDE SEQUENCE [LARGE SCALE GENOMIC DNA]</scope>
    <source>
        <strain evidence="16">cv. Chang Bougi</strain>
        <strain evidence="15">cv. SW 3</strain>
        <tissue evidence="13">Leaf</tissue>
    </source>
</reference>
<dbReference type="InterPro" id="IPR041577">
    <property type="entry name" value="RT_RNaseH_2"/>
</dbReference>
<accession>A0A5A7SJ99</accession>
<evidence type="ECO:0000313" key="14">
    <source>
        <dbReference type="EMBL" id="TYK21476.1"/>
    </source>
</evidence>
<protein>
    <submittedName>
        <fullName evidence="13">DNA/RNA polymerases superfamily protein</fullName>
    </submittedName>
</protein>
<evidence type="ECO:0000256" key="7">
    <source>
        <dbReference type="ARBA" id="ARBA00023125"/>
    </source>
</evidence>
<dbReference type="EMBL" id="SSTE01022979">
    <property type="protein sequence ID" value="KAA0026280.1"/>
    <property type="molecule type" value="Genomic_DNA"/>
</dbReference>
<evidence type="ECO:0000313" key="15">
    <source>
        <dbReference type="Proteomes" id="UP000321393"/>
    </source>
</evidence>
<dbReference type="PANTHER" id="PTHR37984:SF5">
    <property type="entry name" value="PROTEIN NYNRIN-LIKE"/>
    <property type="match status" value="1"/>
</dbReference>
<feature type="compositionally biased region" description="Basic and acidic residues" evidence="11">
    <location>
        <begin position="213"/>
        <end position="223"/>
    </location>
</feature>
<gene>
    <name evidence="14" type="ORF">E5676_scaffold305G00100</name>
    <name evidence="13" type="ORF">E6C27_scaffold19G002840</name>
</gene>
<dbReference type="GO" id="GO:0003677">
    <property type="term" value="F:DNA binding"/>
    <property type="evidence" value="ECO:0007669"/>
    <property type="project" value="UniProtKB-KW"/>
</dbReference>
<dbReference type="GO" id="GO:0004519">
    <property type="term" value="F:endonuclease activity"/>
    <property type="evidence" value="ECO:0007669"/>
    <property type="project" value="UniProtKB-KW"/>
</dbReference>
<evidence type="ECO:0000256" key="3">
    <source>
        <dbReference type="ARBA" id="ARBA00022695"/>
    </source>
</evidence>
<evidence type="ECO:0000313" key="13">
    <source>
        <dbReference type="EMBL" id="KAA0026280.1"/>
    </source>
</evidence>
<dbReference type="FunFam" id="3.30.70.270:FF:000020">
    <property type="entry name" value="Transposon Tf2-6 polyprotein-like Protein"/>
    <property type="match status" value="1"/>
</dbReference>
<keyword evidence="7" id="KW-0238">DNA-binding</keyword>
<feature type="coiled-coil region" evidence="10">
    <location>
        <begin position="487"/>
        <end position="514"/>
    </location>
</feature>
<keyword evidence="2" id="KW-0808">Transferase</keyword>
<keyword evidence="9" id="KW-0479">Metal-binding</keyword>
<organism evidence="13 15">
    <name type="scientific">Cucumis melo var. makuwa</name>
    <name type="common">Oriental melon</name>
    <dbReference type="NCBI Taxonomy" id="1194695"/>
    <lineage>
        <taxon>Eukaryota</taxon>
        <taxon>Viridiplantae</taxon>
        <taxon>Streptophyta</taxon>
        <taxon>Embryophyta</taxon>
        <taxon>Tracheophyta</taxon>
        <taxon>Spermatophyta</taxon>
        <taxon>Magnoliopsida</taxon>
        <taxon>eudicotyledons</taxon>
        <taxon>Gunneridae</taxon>
        <taxon>Pentapetalae</taxon>
        <taxon>rosids</taxon>
        <taxon>fabids</taxon>
        <taxon>Cucurbitales</taxon>
        <taxon>Cucurbitaceae</taxon>
        <taxon>Benincaseae</taxon>
        <taxon>Cucumis</taxon>
    </lineage>
</organism>
<dbReference type="Pfam" id="PF00098">
    <property type="entry name" value="zf-CCHC"/>
    <property type="match status" value="1"/>
</dbReference>
<dbReference type="Proteomes" id="UP000321947">
    <property type="component" value="Unassembled WGS sequence"/>
</dbReference>
<dbReference type="GO" id="GO:0006508">
    <property type="term" value="P:proteolysis"/>
    <property type="evidence" value="ECO:0007669"/>
    <property type="project" value="UniProtKB-KW"/>
</dbReference>
<dbReference type="GO" id="GO:0016779">
    <property type="term" value="F:nucleotidyltransferase activity"/>
    <property type="evidence" value="ECO:0007669"/>
    <property type="project" value="UniProtKB-KW"/>
</dbReference>
<dbReference type="SUPFAM" id="SSF56672">
    <property type="entry name" value="DNA/RNA polymerases"/>
    <property type="match status" value="1"/>
</dbReference>
<keyword evidence="1" id="KW-0645">Protease</keyword>
<feature type="compositionally biased region" description="Basic residues" evidence="11">
    <location>
        <begin position="233"/>
        <end position="242"/>
    </location>
</feature>
<dbReference type="SUPFAM" id="SSF57756">
    <property type="entry name" value="Retrovirus zinc finger-like domains"/>
    <property type="match status" value="1"/>
</dbReference>
<name>A0A5A7SJ99_CUCMM</name>
<keyword evidence="4" id="KW-0540">Nuclease</keyword>
<evidence type="ECO:0000256" key="2">
    <source>
        <dbReference type="ARBA" id="ARBA00022679"/>
    </source>
</evidence>
<keyword evidence="3" id="KW-0548">Nucleotidyltransferase</keyword>
<comment type="caution">
    <text evidence="13">The sequence shown here is derived from an EMBL/GenBank/DDBJ whole genome shotgun (WGS) entry which is preliminary data.</text>
</comment>
<keyword evidence="9" id="KW-0863">Zinc-finger</keyword>
<dbReference type="Gene3D" id="3.30.70.270">
    <property type="match status" value="2"/>
</dbReference>
<keyword evidence="10" id="KW-0175">Coiled coil</keyword>
<dbReference type="PROSITE" id="PS50158">
    <property type="entry name" value="ZF_CCHC"/>
    <property type="match status" value="1"/>
</dbReference>
<feature type="region of interest" description="Disordered" evidence="11">
    <location>
        <begin position="1"/>
        <end position="38"/>
    </location>
</feature>
<evidence type="ECO:0000313" key="16">
    <source>
        <dbReference type="Proteomes" id="UP000321947"/>
    </source>
</evidence>
<dbReference type="AlphaFoldDB" id="A0A5A7SJ99"/>
<evidence type="ECO:0000256" key="9">
    <source>
        <dbReference type="PROSITE-ProRule" id="PRU00047"/>
    </source>
</evidence>
<evidence type="ECO:0000256" key="8">
    <source>
        <dbReference type="ARBA" id="ARBA00023268"/>
    </source>
</evidence>
<proteinExistence type="predicted"/>
<evidence type="ECO:0000256" key="11">
    <source>
        <dbReference type="SAM" id="MobiDB-lite"/>
    </source>
</evidence>
<dbReference type="GO" id="GO:0004190">
    <property type="term" value="F:aspartic-type endopeptidase activity"/>
    <property type="evidence" value="ECO:0007669"/>
    <property type="project" value="UniProtKB-KW"/>
</dbReference>
<keyword evidence="6" id="KW-0255">Endonuclease</keyword>
<feature type="compositionally biased region" description="Polar residues" evidence="11">
    <location>
        <begin position="251"/>
        <end position="260"/>
    </location>
</feature>
<dbReference type="Gene3D" id="2.40.70.10">
    <property type="entry name" value="Acid Proteases"/>
    <property type="match status" value="1"/>
</dbReference>
<evidence type="ECO:0000256" key="10">
    <source>
        <dbReference type="SAM" id="Coils"/>
    </source>
</evidence>
<feature type="region of interest" description="Disordered" evidence="11">
    <location>
        <begin position="213"/>
        <end position="290"/>
    </location>
</feature>
<evidence type="ECO:0000256" key="5">
    <source>
        <dbReference type="ARBA" id="ARBA00022750"/>
    </source>
</evidence>
<dbReference type="InterPro" id="IPR036875">
    <property type="entry name" value="Znf_CCHC_sf"/>
</dbReference>
<dbReference type="InterPro" id="IPR021109">
    <property type="entry name" value="Peptidase_aspartic_dom_sf"/>
</dbReference>
<dbReference type="Pfam" id="PF08284">
    <property type="entry name" value="RVP_2"/>
    <property type="match status" value="1"/>
</dbReference>
<dbReference type="InterPro" id="IPR043502">
    <property type="entry name" value="DNA/RNA_pol_sf"/>
</dbReference>
<dbReference type="SMART" id="SM00343">
    <property type="entry name" value="ZnF_C2HC"/>
    <property type="match status" value="1"/>
</dbReference>
<keyword evidence="8" id="KW-0511">Multifunctional enzyme</keyword>
<keyword evidence="5" id="KW-0064">Aspartyl protease</keyword>
<evidence type="ECO:0000256" key="4">
    <source>
        <dbReference type="ARBA" id="ARBA00022722"/>
    </source>
</evidence>
<dbReference type="InterPro" id="IPR050951">
    <property type="entry name" value="Retrovirus_Pol_polyprotein"/>
</dbReference>
<feature type="domain" description="CCHC-type" evidence="12">
    <location>
        <begin position="307"/>
        <end position="321"/>
    </location>
</feature>
<dbReference type="InterPro" id="IPR001878">
    <property type="entry name" value="Znf_CCHC"/>
</dbReference>
<feature type="compositionally biased region" description="Polar residues" evidence="11">
    <location>
        <begin position="276"/>
        <end position="288"/>
    </location>
</feature>
<evidence type="ECO:0000256" key="6">
    <source>
        <dbReference type="ARBA" id="ARBA00022759"/>
    </source>
</evidence>
<sequence>MPQGRPRKHPDAEASNAAREAAMGSGESDAESSRPHVEGNVEEQLLDRLAQRLILGIRLAQSDSEKKYGIERLKALGATTFVGTTNPVDAEEWLTLIEKCFKVTRCSEDRKVELAAFLLQNGAEDWWHMEESRRRTTGDMIWGEFKKAFFDKFYPPSFHDAKHNKVIEDKVERCKRFEEGLREEIRTPVTACADWNDFSKLVNAALRVQKSLNERKRERETSKNVHTFSLSMHRNRQGKGRSGRFVPGVSSRGNFKSQYNGSSFSKSRSGGGAQRWSGSSHPISSTGGSHIARSDRVVLESGKSSVCYNCGQLEHYRRDCPHLIPGGPLGRSRQEGKVFAMTQQEAADAPNVVTEVDLISLNIQKFDVILGMDFLSNHYASLNCHQKEIVFKRPGKSEIIFRGDRKILPTYVIFALKASKLLRKGCTAYLAHVMDTQISKLKLEDISVVREFPDVFPEELSGLPPDREIEFSIDLGFGMAPISQAPYRMASMELKELKSKLQELTLRDRELYAKFSKCDFWLDRVVFLGHVVSVEGICVDPQKTELVNKWERPTSVTEIRNFLGLAGYYRRFVESFSKLALPLTNLTKKNVKFEWTDACERSFQELKKRLVTAPVLTLPTPGVEFEIYCDASHQGLGCVLMQKGKVVAYASRQLKKHECDYPTHNLELAAIVLALKL</sequence>
<keyword evidence="9" id="KW-0862">Zinc</keyword>
<keyword evidence="6" id="KW-0378">Hydrolase</keyword>
<dbReference type="GO" id="GO:0008270">
    <property type="term" value="F:zinc ion binding"/>
    <property type="evidence" value="ECO:0007669"/>
    <property type="project" value="UniProtKB-KW"/>
</dbReference>
<dbReference type="Pfam" id="PF17919">
    <property type="entry name" value="RT_RNaseH_2"/>
    <property type="match status" value="1"/>
</dbReference>
<dbReference type="EMBL" id="SSTD01005647">
    <property type="protein sequence ID" value="TYK21476.1"/>
    <property type="molecule type" value="Genomic_DNA"/>
</dbReference>
<evidence type="ECO:0000256" key="1">
    <source>
        <dbReference type="ARBA" id="ARBA00022670"/>
    </source>
</evidence>
<evidence type="ECO:0000259" key="12">
    <source>
        <dbReference type="PROSITE" id="PS50158"/>
    </source>
</evidence>
<dbReference type="Proteomes" id="UP000321393">
    <property type="component" value="Unassembled WGS sequence"/>
</dbReference>